<dbReference type="Gene3D" id="2.40.20.10">
    <property type="entry name" value="Plasminogen Kringle 4"/>
    <property type="match status" value="1"/>
</dbReference>
<keyword evidence="18" id="KW-0325">Glycoprotein</keyword>
<feature type="domain" description="FZ" evidence="25">
    <location>
        <begin position="33"/>
        <end position="176"/>
    </location>
</feature>
<dbReference type="GO" id="GO:0005524">
    <property type="term" value="F:ATP binding"/>
    <property type="evidence" value="ECO:0007669"/>
    <property type="project" value="UniProtKB-UniRule"/>
</dbReference>
<dbReference type="PROSITE" id="PS00109">
    <property type="entry name" value="PROTEIN_KINASE_TYR"/>
    <property type="match status" value="1"/>
</dbReference>
<dbReference type="PRINTS" id="PR00018">
    <property type="entry name" value="KRINGLE"/>
</dbReference>
<evidence type="ECO:0000256" key="10">
    <source>
        <dbReference type="ARBA" id="ARBA00022741"/>
    </source>
</evidence>
<dbReference type="PROSITE" id="PS00107">
    <property type="entry name" value="PROTEIN_KINASE_ATP"/>
    <property type="match status" value="1"/>
</dbReference>
<dbReference type="SMART" id="SM00219">
    <property type="entry name" value="TyrKc"/>
    <property type="match status" value="1"/>
</dbReference>
<evidence type="ECO:0000256" key="3">
    <source>
        <dbReference type="ARBA" id="ARBA00022473"/>
    </source>
</evidence>
<protein>
    <recommendedName>
        <fullName evidence="2">receptor protein-tyrosine kinase</fullName>
        <ecNumber evidence="2">2.7.10.1</ecNumber>
    </recommendedName>
</protein>
<proteinExistence type="predicted"/>
<comment type="subcellular location">
    <subcellularLocation>
        <location evidence="1">Cell membrane</location>
        <topology evidence="1">Single-pass type I membrane protein</topology>
    </subcellularLocation>
</comment>
<evidence type="ECO:0000256" key="5">
    <source>
        <dbReference type="ARBA" id="ARBA00022553"/>
    </source>
</evidence>
<dbReference type="InterPro" id="IPR000001">
    <property type="entry name" value="Kringle"/>
</dbReference>
<keyword evidence="7" id="KW-0808">Transferase</keyword>
<dbReference type="CDD" id="cd00108">
    <property type="entry name" value="KR"/>
    <property type="match status" value="1"/>
</dbReference>
<accession>A0A8D9AT17</accession>
<dbReference type="PANTHER" id="PTHR24416:SF317">
    <property type="entry name" value="MUSCLE, SKELETAL RECEPTOR TYROSINE-PROTEIN KINASE"/>
    <property type="match status" value="1"/>
</dbReference>
<dbReference type="Gene3D" id="1.10.2000.10">
    <property type="entry name" value="Frizzled cysteine-rich domain"/>
    <property type="match status" value="1"/>
</dbReference>
<evidence type="ECO:0000256" key="16">
    <source>
        <dbReference type="ARBA" id="ARBA00023157"/>
    </source>
</evidence>
<dbReference type="InterPro" id="IPR036790">
    <property type="entry name" value="Frizzled_dom_sf"/>
</dbReference>
<dbReference type="InterPro" id="IPR011009">
    <property type="entry name" value="Kinase-like_dom_sf"/>
</dbReference>
<feature type="chain" id="PRO_5036262787" description="receptor protein-tyrosine kinase" evidence="23">
    <location>
        <begin position="25"/>
        <end position="656"/>
    </location>
</feature>
<evidence type="ECO:0000256" key="11">
    <source>
        <dbReference type="ARBA" id="ARBA00022777"/>
    </source>
</evidence>
<evidence type="ECO:0000256" key="15">
    <source>
        <dbReference type="ARBA" id="ARBA00023137"/>
    </source>
</evidence>
<keyword evidence="16" id="KW-1015">Disulfide bond</keyword>
<keyword evidence="6 20" id="KW-0420">Kringle</keyword>
<dbReference type="FunFam" id="1.10.510.10:FF:000554">
    <property type="entry name" value="Predicted protein"/>
    <property type="match status" value="1"/>
</dbReference>
<evidence type="ECO:0000256" key="7">
    <source>
        <dbReference type="ARBA" id="ARBA00022679"/>
    </source>
</evidence>
<dbReference type="InterPro" id="IPR001245">
    <property type="entry name" value="Ser-Thr/Tyr_kinase_cat_dom"/>
</dbReference>
<evidence type="ECO:0000256" key="9">
    <source>
        <dbReference type="ARBA" id="ARBA00022729"/>
    </source>
</evidence>
<keyword evidence="3" id="KW-0217">Developmental protein</keyword>
<dbReference type="GO" id="GO:0043235">
    <property type="term" value="C:receptor complex"/>
    <property type="evidence" value="ECO:0007669"/>
    <property type="project" value="TreeGrafter"/>
</dbReference>
<feature type="signal peptide" evidence="23">
    <location>
        <begin position="1"/>
        <end position="24"/>
    </location>
</feature>
<dbReference type="SMART" id="SM00130">
    <property type="entry name" value="KR"/>
    <property type="match status" value="1"/>
</dbReference>
<dbReference type="AlphaFoldDB" id="A0A8D9AT17"/>
<keyword evidence="15" id="KW-0829">Tyrosine-protein kinase</keyword>
<dbReference type="Gene3D" id="3.30.200.20">
    <property type="entry name" value="Phosphorylase Kinase, domain 1"/>
    <property type="match status" value="1"/>
</dbReference>
<keyword evidence="8 22" id="KW-0812">Transmembrane</keyword>
<keyword evidence="5" id="KW-0597">Phosphoprotein</keyword>
<dbReference type="EC" id="2.7.10.1" evidence="2"/>
<keyword evidence="11 27" id="KW-0418">Kinase</keyword>
<keyword evidence="14 22" id="KW-0472">Membrane</keyword>
<keyword evidence="10 21" id="KW-0547">Nucleotide-binding</keyword>
<evidence type="ECO:0000256" key="13">
    <source>
        <dbReference type="ARBA" id="ARBA00022989"/>
    </source>
</evidence>
<sequence length="656" mass="75149">MPCIGYLIMYLALILLHCSVLVIAESEMSIPKPTQGYCAQYNGKICKNYLNRTGRVWFNSSFESAGGDLNEQIVMGLWKEMIGLLHEPCKQAAEKLLCTYAFPQCVTNNGIPMSLPLCYEDCIAVRLSFCYNDWALIEENKNRGIRFKSRGHFELPNCDALPKYEVVNGKPTCSTAGLTEIKQDEITYDCVRGRGRYYQGTVNTTVGGLSCQRWDSKEPHAHERPPPVFPELNNSDNYCRNAAGEEPSPWCYTMDPNVRWQRCDIPTCADSMQDEMSSWKTKFKSLLEQFLSQPYFIVLAVIFIPVASMLCLICVVCIVRLVKRNVEYVPAPSQDVNIDLSKLPCNASYHQTDARLNPKLEQLEFPRNDIIYVRDLGQGAFGRVFQAKAPGLLKHEEFTLVAVKMLKDEASEYLQTDFEREACLLSEFDHPNIVKLLGVCAVGKPMCLLFEYMGRGDLNDFLRICSPNNYINGTYSSMESSIHRVPQLSTCDLITIALQIASGMVYLSDRKFVHRDLATRNCLINDQMVVKIADFGLSRKMYLQDYYKGDENDAIPVRWMPLESILYNKYTVESDVWAFGVCLWEIFSFALQPYYGLTHEEVVKYIKEGNILQSPDNTPEPLYDLMKLCWNRKPMNRPSFRTCYQTLWNIKRDLEN</sequence>
<evidence type="ECO:0000256" key="23">
    <source>
        <dbReference type="SAM" id="SignalP"/>
    </source>
</evidence>
<dbReference type="InterPro" id="IPR013806">
    <property type="entry name" value="Kringle-like"/>
</dbReference>
<dbReference type="PANTHER" id="PTHR24416">
    <property type="entry name" value="TYROSINE-PROTEIN KINASE RECEPTOR"/>
    <property type="match status" value="1"/>
</dbReference>
<keyword evidence="4" id="KW-1003">Cell membrane</keyword>
<evidence type="ECO:0000259" key="24">
    <source>
        <dbReference type="PROSITE" id="PS50011"/>
    </source>
</evidence>
<dbReference type="FunFam" id="3.30.200.20:FF:000159">
    <property type="entry name" value="muscle, skeletal receptor tyrosine-protein kinase"/>
    <property type="match status" value="1"/>
</dbReference>
<evidence type="ECO:0000256" key="4">
    <source>
        <dbReference type="ARBA" id="ARBA00022475"/>
    </source>
</evidence>
<dbReference type="PROSITE" id="PS50070">
    <property type="entry name" value="KRINGLE_2"/>
    <property type="match status" value="1"/>
</dbReference>
<dbReference type="InterPro" id="IPR000719">
    <property type="entry name" value="Prot_kinase_dom"/>
</dbReference>
<evidence type="ECO:0000313" key="27">
    <source>
        <dbReference type="EMBL" id="CAG6770152.1"/>
    </source>
</evidence>
<dbReference type="GO" id="GO:0017147">
    <property type="term" value="F:Wnt-protein binding"/>
    <property type="evidence" value="ECO:0007669"/>
    <property type="project" value="TreeGrafter"/>
</dbReference>
<dbReference type="PROSITE" id="PS50038">
    <property type="entry name" value="FZ"/>
    <property type="match status" value="1"/>
</dbReference>
<dbReference type="EMBL" id="HBUF01580817">
    <property type="protein sequence ID" value="CAG6770152.1"/>
    <property type="molecule type" value="Transcribed_RNA"/>
</dbReference>
<dbReference type="InterPro" id="IPR018056">
    <property type="entry name" value="Kringle_CS"/>
</dbReference>
<evidence type="ECO:0000259" key="26">
    <source>
        <dbReference type="PROSITE" id="PS50070"/>
    </source>
</evidence>
<evidence type="ECO:0000256" key="22">
    <source>
        <dbReference type="SAM" id="Phobius"/>
    </source>
</evidence>
<evidence type="ECO:0000256" key="12">
    <source>
        <dbReference type="ARBA" id="ARBA00022840"/>
    </source>
</evidence>
<evidence type="ECO:0000256" key="17">
    <source>
        <dbReference type="ARBA" id="ARBA00023170"/>
    </source>
</evidence>
<dbReference type="InterPro" id="IPR020067">
    <property type="entry name" value="Frizzled_dom"/>
</dbReference>
<dbReference type="PRINTS" id="PR00109">
    <property type="entry name" value="TYRKINASE"/>
</dbReference>
<organism evidence="27">
    <name type="scientific">Cacopsylla melanoneura</name>
    <dbReference type="NCBI Taxonomy" id="428564"/>
    <lineage>
        <taxon>Eukaryota</taxon>
        <taxon>Metazoa</taxon>
        <taxon>Ecdysozoa</taxon>
        <taxon>Arthropoda</taxon>
        <taxon>Hexapoda</taxon>
        <taxon>Insecta</taxon>
        <taxon>Pterygota</taxon>
        <taxon>Neoptera</taxon>
        <taxon>Paraneoptera</taxon>
        <taxon>Hemiptera</taxon>
        <taxon>Sternorrhyncha</taxon>
        <taxon>Psylloidea</taxon>
        <taxon>Psyllidae</taxon>
        <taxon>Psyllinae</taxon>
        <taxon>Cacopsylla</taxon>
    </lineage>
</organism>
<dbReference type="InterPro" id="IPR038178">
    <property type="entry name" value="Kringle_sf"/>
</dbReference>
<evidence type="ECO:0000256" key="19">
    <source>
        <dbReference type="ARBA" id="ARBA00051243"/>
    </source>
</evidence>
<evidence type="ECO:0000259" key="25">
    <source>
        <dbReference type="PROSITE" id="PS50038"/>
    </source>
</evidence>
<dbReference type="PROSITE" id="PS50011">
    <property type="entry name" value="PROTEIN_KINASE_DOM"/>
    <property type="match status" value="1"/>
</dbReference>
<evidence type="ECO:0000256" key="6">
    <source>
        <dbReference type="ARBA" id="ARBA00022572"/>
    </source>
</evidence>
<dbReference type="Pfam" id="PF07714">
    <property type="entry name" value="PK_Tyr_Ser-Thr"/>
    <property type="match status" value="1"/>
</dbReference>
<evidence type="ECO:0000256" key="8">
    <source>
        <dbReference type="ARBA" id="ARBA00022692"/>
    </source>
</evidence>
<comment type="caution">
    <text evidence="20">Lacks conserved residue(s) required for the propagation of feature annotation.</text>
</comment>
<keyword evidence="13 22" id="KW-1133">Transmembrane helix</keyword>
<dbReference type="Pfam" id="PF00051">
    <property type="entry name" value="Kringle"/>
    <property type="match status" value="1"/>
</dbReference>
<dbReference type="InterPro" id="IPR020635">
    <property type="entry name" value="Tyr_kinase_cat_dom"/>
</dbReference>
<dbReference type="FunFam" id="1.10.2000.10:FF:000009">
    <property type="entry name" value="Muscle, skeletal, receptor tyrosine kinase"/>
    <property type="match status" value="1"/>
</dbReference>
<feature type="domain" description="Kringle" evidence="26">
    <location>
        <begin position="189"/>
        <end position="268"/>
    </location>
</feature>
<dbReference type="GO" id="GO:0004714">
    <property type="term" value="F:transmembrane receptor protein tyrosine kinase activity"/>
    <property type="evidence" value="ECO:0007669"/>
    <property type="project" value="UniProtKB-EC"/>
</dbReference>
<feature type="transmembrane region" description="Helical" evidence="22">
    <location>
        <begin position="295"/>
        <end position="319"/>
    </location>
</feature>
<dbReference type="SUPFAM" id="SSF56112">
    <property type="entry name" value="Protein kinase-like (PK-like)"/>
    <property type="match status" value="1"/>
</dbReference>
<feature type="binding site" evidence="21">
    <location>
        <position position="404"/>
    </location>
    <ligand>
        <name>ATP</name>
        <dbReference type="ChEBI" id="CHEBI:30616"/>
    </ligand>
</feature>
<keyword evidence="17 27" id="KW-0675">Receptor</keyword>
<evidence type="ECO:0000256" key="18">
    <source>
        <dbReference type="ARBA" id="ARBA00023180"/>
    </source>
</evidence>
<dbReference type="EMBL" id="HBUF01580818">
    <property type="protein sequence ID" value="CAG6770153.1"/>
    <property type="molecule type" value="Transcribed_RNA"/>
</dbReference>
<evidence type="ECO:0000256" key="14">
    <source>
        <dbReference type="ARBA" id="ARBA00023136"/>
    </source>
</evidence>
<reference evidence="27" key="1">
    <citation type="submission" date="2021-05" db="EMBL/GenBank/DDBJ databases">
        <authorList>
            <person name="Alioto T."/>
            <person name="Alioto T."/>
            <person name="Gomez Garrido J."/>
        </authorList>
    </citation>
    <scope>NUCLEOTIDE SEQUENCE</scope>
</reference>
<feature type="domain" description="Protein kinase" evidence="24">
    <location>
        <begin position="370"/>
        <end position="649"/>
    </location>
</feature>
<dbReference type="Gene3D" id="1.10.510.10">
    <property type="entry name" value="Transferase(Phosphotransferase) domain 1"/>
    <property type="match status" value="1"/>
</dbReference>
<keyword evidence="12 21" id="KW-0067">ATP-binding</keyword>
<evidence type="ECO:0000256" key="20">
    <source>
        <dbReference type="PROSITE-ProRule" id="PRU00121"/>
    </source>
</evidence>
<evidence type="ECO:0000256" key="1">
    <source>
        <dbReference type="ARBA" id="ARBA00004251"/>
    </source>
</evidence>
<dbReference type="Pfam" id="PF01392">
    <property type="entry name" value="Fz"/>
    <property type="match status" value="1"/>
</dbReference>
<dbReference type="InterPro" id="IPR050122">
    <property type="entry name" value="RTK"/>
</dbReference>
<dbReference type="GO" id="GO:0007169">
    <property type="term" value="P:cell surface receptor protein tyrosine kinase signaling pathway"/>
    <property type="evidence" value="ECO:0007669"/>
    <property type="project" value="TreeGrafter"/>
</dbReference>
<dbReference type="PROSITE" id="PS00021">
    <property type="entry name" value="KRINGLE_1"/>
    <property type="match status" value="1"/>
</dbReference>
<dbReference type="InterPro" id="IPR008266">
    <property type="entry name" value="Tyr_kinase_AS"/>
</dbReference>
<evidence type="ECO:0000256" key="2">
    <source>
        <dbReference type="ARBA" id="ARBA00011902"/>
    </source>
</evidence>
<dbReference type="SUPFAM" id="SSF57440">
    <property type="entry name" value="Kringle-like"/>
    <property type="match status" value="1"/>
</dbReference>
<dbReference type="GO" id="GO:0005886">
    <property type="term" value="C:plasma membrane"/>
    <property type="evidence" value="ECO:0007669"/>
    <property type="project" value="UniProtKB-SubCell"/>
</dbReference>
<dbReference type="InterPro" id="IPR017441">
    <property type="entry name" value="Protein_kinase_ATP_BS"/>
</dbReference>
<evidence type="ECO:0000256" key="21">
    <source>
        <dbReference type="PROSITE-ProRule" id="PRU10141"/>
    </source>
</evidence>
<keyword evidence="9 23" id="KW-0732">Signal</keyword>
<name>A0A8D9AT17_9HEMI</name>
<comment type="catalytic activity">
    <reaction evidence="19">
        <text>L-tyrosyl-[protein] + ATP = O-phospho-L-tyrosyl-[protein] + ADP + H(+)</text>
        <dbReference type="Rhea" id="RHEA:10596"/>
        <dbReference type="Rhea" id="RHEA-COMP:10136"/>
        <dbReference type="Rhea" id="RHEA-COMP:20101"/>
        <dbReference type="ChEBI" id="CHEBI:15378"/>
        <dbReference type="ChEBI" id="CHEBI:30616"/>
        <dbReference type="ChEBI" id="CHEBI:46858"/>
        <dbReference type="ChEBI" id="CHEBI:61978"/>
        <dbReference type="ChEBI" id="CHEBI:456216"/>
        <dbReference type="EC" id="2.7.10.1"/>
    </reaction>
</comment>